<feature type="domain" description="Sulfatase-modifying factor enzyme-like" evidence="2">
    <location>
        <begin position="71"/>
        <end position="376"/>
    </location>
</feature>
<dbReference type="EMBL" id="QRGR01000008">
    <property type="protein sequence ID" value="RDV15466.1"/>
    <property type="molecule type" value="Genomic_DNA"/>
</dbReference>
<dbReference type="RefSeq" id="WP_115565061.1">
    <property type="nucleotide sequence ID" value="NZ_QRGR01000008.1"/>
</dbReference>
<dbReference type="Proteomes" id="UP000256708">
    <property type="component" value="Unassembled WGS sequence"/>
</dbReference>
<name>A0A3D8LDU3_9BACT</name>
<dbReference type="InterPro" id="IPR051043">
    <property type="entry name" value="Sulfatase_Mod_Factor_Kinase"/>
</dbReference>
<evidence type="ECO:0000256" key="1">
    <source>
        <dbReference type="SAM" id="SignalP"/>
    </source>
</evidence>
<organism evidence="3 4">
    <name type="scientific">Pontibacter diazotrophicus</name>
    <dbReference type="NCBI Taxonomy" id="1400979"/>
    <lineage>
        <taxon>Bacteria</taxon>
        <taxon>Pseudomonadati</taxon>
        <taxon>Bacteroidota</taxon>
        <taxon>Cytophagia</taxon>
        <taxon>Cytophagales</taxon>
        <taxon>Hymenobacteraceae</taxon>
        <taxon>Pontibacter</taxon>
    </lineage>
</organism>
<dbReference type="OrthoDB" id="1491336at2"/>
<evidence type="ECO:0000313" key="4">
    <source>
        <dbReference type="Proteomes" id="UP000256708"/>
    </source>
</evidence>
<dbReference type="Gene3D" id="3.90.1580.10">
    <property type="entry name" value="paralog of FGE (formylglycine-generating enzyme)"/>
    <property type="match status" value="1"/>
</dbReference>
<dbReference type="InterPro" id="IPR042095">
    <property type="entry name" value="SUMF_sf"/>
</dbReference>
<dbReference type="InterPro" id="IPR016187">
    <property type="entry name" value="CTDL_fold"/>
</dbReference>
<proteinExistence type="predicted"/>
<accession>A0A3D8LDU3</accession>
<dbReference type="PANTHER" id="PTHR23150:SF19">
    <property type="entry name" value="FORMYLGLYCINE-GENERATING ENZYME"/>
    <property type="match status" value="1"/>
</dbReference>
<keyword evidence="1" id="KW-0732">Signal</keyword>
<dbReference type="AlphaFoldDB" id="A0A3D8LDU3"/>
<evidence type="ECO:0000259" key="2">
    <source>
        <dbReference type="Pfam" id="PF03781"/>
    </source>
</evidence>
<dbReference type="GO" id="GO:0120147">
    <property type="term" value="F:formylglycine-generating oxidase activity"/>
    <property type="evidence" value="ECO:0007669"/>
    <property type="project" value="TreeGrafter"/>
</dbReference>
<dbReference type="InterPro" id="IPR005532">
    <property type="entry name" value="SUMF_dom"/>
</dbReference>
<evidence type="ECO:0000313" key="3">
    <source>
        <dbReference type="EMBL" id="RDV15466.1"/>
    </source>
</evidence>
<protein>
    <submittedName>
        <fullName evidence="3">Formylglycine-generating enzyme family protein</fullName>
    </submittedName>
</protein>
<dbReference type="SUPFAM" id="SSF56436">
    <property type="entry name" value="C-type lectin-like"/>
    <property type="match status" value="1"/>
</dbReference>
<comment type="caution">
    <text evidence="3">The sequence shown here is derived from an EMBL/GenBank/DDBJ whole genome shotgun (WGS) entry which is preliminary data.</text>
</comment>
<feature type="chain" id="PRO_5017686623" evidence="1">
    <location>
        <begin position="21"/>
        <end position="380"/>
    </location>
</feature>
<gene>
    <name evidence="3" type="ORF">DXT99_08195</name>
</gene>
<feature type="signal peptide" evidence="1">
    <location>
        <begin position="1"/>
        <end position="20"/>
    </location>
</feature>
<keyword evidence="4" id="KW-1185">Reference proteome</keyword>
<dbReference type="Pfam" id="PF03781">
    <property type="entry name" value="FGE-sulfatase"/>
    <property type="match status" value="1"/>
</dbReference>
<reference evidence="4" key="1">
    <citation type="submission" date="2018-08" db="EMBL/GenBank/DDBJ databases">
        <authorList>
            <person name="Liu Z.-W."/>
            <person name="Du Z.-J."/>
        </authorList>
    </citation>
    <scope>NUCLEOTIDE SEQUENCE [LARGE SCALE GENOMIC DNA]</scope>
    <source>
        <strain evidence="4">H4X</strain>
    </source>
</reference>
<sequence>MFLSRVQVLAILLSAGFLSCSQEQSTSLSSDAITQEEEMASCHSSMPSRFASAVTADTSTITIRSGRTSQEGMVKIEGGEFVMGSSDNEGRTDEFPRHTVKVKSFWMDATEVTNAQFTAFVQATGYVTTAEKAPDWEELKKQLPPGTPKPDESLLVAASLVFTPTAYPVALSDASQWWSWEKGANWRQPEGAGSSIEGRESYPVVHISWDDANAYAKWAGKRLPTEAEWEYAARAGMKDQPYTWGKEPVAQGKPKANTWQGSFPYKNTSWDTFEGLAPVQSFAPNAYGLYDMAGNVWEWCSDWYRPDYYRQLEGKATANPQGPNDSYDPDEPTIPKRVTRGGSFLCNDSYCSGYRVSARMKSAPDTGLQNTGFRCVADAD</sequence>
<dbReference type="PANTHER" id="PTHR23150">
    <property type="entry name" value="SULFATASE MODIFYING FACTOR 1, 2"/>
    <property type="match status" value="1"/>
</dbReference>
<dbReference type="PROSITE" id="PS51257">
    <property type="entry name" value="PROKAR_LIPOPROTEIN"/>
    <property type="match status" value="1"/>
</dbReference>